<proteinExistence type="predicted"/>
<organism evidence="3 4">
    <name type="scientific">Clupea harengus</name>
    <name type="common">Atlantic herring</name>
    <dbReference type="NCBI Taxonomy" id="7950"/>
    <lineage>
        <taxon>Eukaryota</taxon>
        <taxon>Metazoa</taxon>
        <taxon>Chordata</taxon>
        <taxon>Craniata</taxon>
        <taxon>Vertebrata</taxon>
        <taxon>Euteleostomi</taxon>
        <taxon>Actinopterygii</taxon>
        <taxon>Neopterygii</taxon>
        <taxon>Teleostei</taxon>
        <taxon>Clupei</taxon>
        <taxon>Clupeiformes</taxon>
        <taxon>Clupeoidei</taxon>
        <taxon>Clupeidae</taxon>
        <taxon>Clupea</taxon>
    </lineage>
</organism>
<gene>
    <name evidence="4" type="primary">LOC116223241</name>
</gene>
<evidence type="ECO:0000259" key="2">
    <source>
        <dbReference type="Pfam" id="PF24536"/>
    </source>
</evidence>
<reference evidence="4" key="1">
    <citation type="submission" date="2025-08" db="UniProtKB">
        <authorList>
            <consortium name="RefSeq"/>
        </authorList>
    </citation>
    <scope>IDENTIFICATION</scope>
</reference>
<dbReference type="RefSeq" id="XP_042565506.1">
    <property type="nucleotide sequence ID" value="XM_042709572.1"/>
</dbReference>
<feature type="domain" description="NXPE C-terminal" evidence="2">
    <location>
        <begin position="400"/>
        <end position="569"/>
    </location>
</feature>
<name>A0A8M1KN77_CLUHA</name>
<evidence type="ECO:0000259" key="1">
    <source>
        <dbReference type="Pfam" id="PF17921"/>
    </source>
</evidence>
<dbReference type="Pfam" id="PF24536">
    <property type="entry name" value="NXPE4_C"/>
    <property type="match status" value="1"/>
</dbReference>
<dbReference type="InterPro" id="IPR026845">
    <property type="entry name" value="NXPH/NXPE"/>
</dbReference>
<dbReference type="OrthoDB" id="5950832at2759"/>
<dbReference type="InterPro" id="IPR057106">
    <property type="entry name" value="NXPE4_C"/>
</dbReference>
<dbReference type="Pfam" id="PF06312">
    <property type="entry name" value="Neurexophilin"/>
    <property type="match status" value="1"/>
</dbReference>
<dbReference type="AlphaFoldDB" id="A0A8M1KN77"/>
<evidence type="ECO:0000313" key="3">
    <source>
        <dbReference type="Proteomes" id="UP000515152"/>
    </source>
</evidence>
<protein>
    <submittedName>
        <fullName evidence="4">NXPE family member 3-like</fullName>
    </submittedName>
</protein>
<dbReference type="KEGG" id="char:116223241"/>
<keyword evidence="3" id="KW-1185">Reference proteome</keyword>
<dbReference type="InterPro" id="IPR041588">
    <property type="entry name" value="Integrase_H2C2"/>
</dbReference>
<dbReference type="Proteomes" id="UP000515152">
    <property type="component" value="Chromosome 13"/>
</dbReference>
<feature type="domain" description="Integrase zinc-binding" evidence="1">
    <location>
        <begin position="18"/>
        <end position="68"/>
    </location>
</feature>
<dbReference type="PANTHER" id="PTHR16165">
    <property type="entry name" value="NXPE FAMILY MEMBER"/>
    <property type="match status" value="1"/>
</dbReference>
<accession>A0A8M1KN77</accession>
<dbReference type="Pfam" id="PF17921">
    <property type="entry name" value="Integrase_H2C2"/>
    <property type="match status" value="1"/>
</dbReference>
<dbReference type="GeneID" id="116223241"/>
<evidence type="ECO:0000313" key="4">
    <source>
        <dbReference type="RefSeq" id="XP_042565506.1"/>
    </source>
</evidence>
<dbReference type="PANTHER" id="PTHR16165:SF23">
    <property type="entry name" value="NEUREXOPHILIN AND PC-ESTERASE DOMAIN FAMILY, MEMBER 5"/>
    <property type="match status" value="1"/>
</dbReference>
<sequence>MYLRPKDGEPPRRVILSDKERDAVLTEVHAGHFGGKRLMGKIYQRFFWHGIVKDVEDWVRTCVPCQKFEKVKTVAPELKLVSPWYKIVWTSSDRSRSHQGMGIGTVLPQLIFFTQWVEAIPIKDKKAVATSQAMMDIFHAHGAPEVNQILSEKYGTKHRLTSAYHPQTNRLDERTNQTLKRAIGKSLDGHQERWEDNLKITGDLPLVEVDRDDEGTVADYLLVRAETDEEVFDKASVFGEVLDHQNSTYSVRFTLPWVGLASVAVRLIHSSEAVQALRRHRSTDSDRVFFHGYYVGSDPQGAQVEERVVCNIKWEGVVLRSEQKDCCCEYQDAHIRVTWKCRKPQTLPCSTLVYHSIGGYTNHMTALEKVLMDSQHVNRWLKGDSRLIRVMASNATIDLAKDDATQCLKDKHIYMMGDSTSRQWFDYLILAVPSKIHKYHTGLFTGEDLVLSLKMFTFQGLNCTGTVKDCSAWLSSNYMSNEIDNLAGGLHTVIVFNIGVHFTNFPISYYAYRVARVRRAVVSLLRRAPETKVIIKSANTGCQVSTLLLPHSLEYHRGQFRLTCKCVFPYVSVSVCISLCE</sequence>